<dbReference type="Proteomes" id="UP001148662">
    <property type="component" value="Unassembled WGS sequence"/>
</dbReference>
<gene>
    <name evidence="1" type="ORF">NM688_g3425</name>
</gene>
<name>A0ACC1T5Q3_9APHY</name>
<evidence type="ECO:0000313" key="1">
    <source>
        <dbReference type="EMBL" id="KAJ3553801.1"/>
    </source>
</evidence>
<protein>
    <submittedName>
        <fullName evidence="1">Uncharacterized protein</fullName>
    </submittedName>
</protein>
<accession>A0ACC1T5Q3</accession>
<dbReference type="EMBL" id="JANHOG010000496">
    <property type="protein sequence ID" value="KAJ3553801.1"/>
    <property type="molecule type" value="Genomic_DNA"/>
</dbReference>
<reference evidence="1" key="1">
    <citation type="submission" date="2022-07" db="EMBL/GenBank/DDBJ databases">
        <title>Genome Sequence of Phlebia brevispora.</title>
        <authorList>
            <person name="Buettner E."/>
        </authorList>
    </citation>
    <scope>NUCLEOTIDE SEQUENCE</scope>
    <source>
        <strain evidence="1">MPL23</strain>
    </source>
</reference>
<keyword evidence="2" id="KW-1185">Reference proteome</keyword>
<comment type="caution">
    <text evidence="1">The sequence shown here is derived from an EMBL/GenBank/DDBJ whole genome shotgun (WGS) entry which is preliminary data.</text>
</comment>
<proteinExistence type="predicted"/>
<organism evidence="1 2">
    <name type="scientific">Phlebia brevispora</name>
    <dbReference type="NCBI Taxonomy" id="194682"/>
    <lineage>
        <taxon>Eukaryota</taxon>
        <taxon>Fungi</taxon>
        <taxon>Dikarya</taxon>
        <taxon>Basidiomycota</taxon>
        <taxon>Agaricomycotina</taxon>
        <taxon>Agaricomycetes</taxon>
        <taxon>Polyporales</taxon>
        <taxon>Meruliaceae</taxon>
        <taxon>Phlebia</taxon>
    </lineage>
</organism>
<evidence type="ECO:0000313" key="2">
    <source>
        <dbReference type="Proteomes" id="UP001148662"/>
    </source>
</evidence>
<sequence>MLLYKQSFYRVDVGNPAQDMGAERRAQMAKATMVLCRNQDVVLATCCGGREASEPPEISLVVHAEQDAEAMIPRVREALEAQGLKVGVAMEEDVRYHTFTDDQLENIEKAVRVDNIEEANHAIDVCCALPMRRAEVGPMRTVPGIPISQIVEPFSVTGERYARMKAATADEIEDEVRSLMAAFEALSSETKTNAAVVMMIADGVLTIGREMWSAYQSTPWGGTITMWLGELITAAGGIQAIIPIALAIAAVLGLLFVLLKE</sequence>